<dbReference type="Proteomes" id="UP000747542">
    <property type="component" value="Unassembled WGS sequence"/>
</dbReference>
<keyword evidence="1" id="KW-0813">Transport</keyword>
<evidence type="ECO:0000313" key="3">
    <source>
        <dbReference type="Proteomes" id="UP000747542"/>
    </source>
</evidence>
<keyword evidence="1" id="KW-0375">Hydrogen ion transport</keyword>
<dbReference type="AlphaFoldDB" id="A0A8J5JYM7"/>
<protein>
    <recommendedName>
        <fullName evidence="1">ATP synthase subunit b</fullName>
    </recommendedName>
</protein>
<name>A0A8J5JYM7_HOMAM</name>
<dbReference type="GO" id="GO:0005743">
    <property type="term" value="C:mitochondrial inner membrane"/>
    <property type="evidence" value="ECO:0007669"/>
    <property type="project" value="UniProtKB-SubCell"/>
</dbReference>
<dbReference type="PANTHER" id="PTHR12733:SF3">
    <property type="entry name" value="ATP SYNTHASE F(0) COMPLEX SUBUNIT B1, MITOCHONDRIAL"/>
    <property type="match status" value="1"/>
</dbReference>
<proteinExistence type="inferred from homology"/>
<dbReference type="GO" id="GO:0046933">
    <property type="term" value="F:proton-transporting ATP synthase activity, rotational mechanism"/>
    <property type="evidence" value="ECO:0007669"/>
    <property type="project" value="TreeGrafter"/>
</dbReference>
<keyword evidence="3" id="KW-1185">Reference proteome</keyword>
<accession>A0A8J5JYM7</accession>
<reference evidence="2" key="1">
    <citation type="journal article" date="2021" name="Sci. Adv.">
        <title>The American lobster genome reveals insights on longevity, neural, and immune adaptations.</title>
        <authorList>
            <person name="Polinski J.M."/>
            <person name="Zimin A.V."/>
            <person name="Clark K.F."/>
            <person name="Kohn A.B."/>
            <person name="Sadowski N."/>
            <person name="Timp W."/>
            <person name="Ptitsyn A."/>
            <person name="Khanna P."/>
            <person name="Romanova D.Y."/>
            <person name="Williams P."/>
            <person name="Greenwood S.J."/>
            <person name="Moroz L.L."/>
            <person name="Walt D.R."/>
            <person name="Bodnar A.G."/>
        </authorList>
    </citation>
    <scope>NUCLEOTIDE SEQUENCE</scope>
    <source>
        <strain evidence="2">GMGI-L3</strain>
    </source>
</reference>
<keyword evidence="1" id="KW-0138">CF(0)</keyword>
<dbReference type="InterPro" id="IPR013837">
    <property type="entry name" value="ATP_synth_F0_suB"/>
</dbReference>
<dbReference type="PANTHER" id="PTHR12733">
    <property type="entry name" value="MITOCHONDRIAL ATP SYNTHASE B CHAIN"/>
    <property type="match status" value="1"/>
</dbReference>
<organism evidence="2 3">
    <name type="scientific">Homarus americanus</name>
    <name type="common">American lobster</name>
    <dbReference type="NCBI Taxonomy" id="6706"/>
    <lineage>
        <taxon>Eukaryota</taxon>
        <taxon>Metazoa</taxon>
        <taxon>Ecdysozoa</taxon>
        <taxon>Arthropoda</taxon>
        <taxon>Crustacea</taxon>
        <taxon>Multicrustacea</taxon>
        <taxon>Malacostraca</taxon>
        <taxon>Eumalacostraca</taxon>
        <taxon>Eucarida</taxon>
        <taxon>Decapoda</taxon>
        <taxon>Pleocyemata</taxon>
        <taxon>Astacidea</taxon>
        <taxon>Nephropoidea</taxon>
        <taxon>Nephropidae</taxon>
        <taxon>Homarus</taxon>
    </lineage>
</organism>
<comment type="function">
    <text evidence="1">Subunit b, of the mitochondrial membrane ATP synthase complex (F(1)F(0) ATP synthase or Complex V) that produces ATP from ADP in the presence of a proton gradient across the membrane which is generated by electron transport complexes of the respiratory chain. ATP synthase complex consist of a soluble F(1) head domain - the catalytic core - and a membrane F(1) domain - the membrane proton channel. These two domains are linked by a central stalk rotating inside the F(1) region and a stationary peripheral stalk. During catalysis, ATP synthesis in the catalytic domain of F(1) is coupled via a rotary mechanism of the central stalk subunits to proton translocation. In vivo, can only synthesize ATP although its ATP hydrolase activity can be activated artificially in vitro. Part of the complex F(0) domain. Part of the complex F(0) domain and the peripheric stalk, which acts as a stator to hold the catalytic alpha(3)beta(3) subcomplex and subunit a/ATP6 static relative to the rotary elements.</text>
</comment>
<comment type="subcellular location">
    <subcellularLocation>
        <location evidence="1">Mitochondrion</location>
    </subcellularLocation>
    <subcellularLocation>
        <location evidence="1">Mitochondrion inner membrane</location>
    </subcellularLocation>
</comment>
<comment type="subunit">
    <text evidence="1">F-type ATPases have 2 components, CF(1) - the catalytic core - and CF(0) - the membrane proton channel. CF(1) and CF(0) have multiple subunits.</text>
</comment>
<keyword evidence="1" id="KW-0472">Membrane</keyword>
<keyword evidence="1" id="KW-0999">Mitochondrion inner membrane</keyword>
<keyword evidence="1" id="KW-0496">Mitochondrion</keyword>
<dbReference type="EMBL" id="JAHLQT010022636">
    <property type="protein sequence ID" value="KAG7166317.1"/>
    <property type="molecule type" value="Genomic_DNA"/>
</dbReference>
<keyword evidence="1" id="KW-0406">Ion transport</keyword>
<comment type="similarity">
    <text evidence="1">Belongs to the eukaryotic ATPase B chain family.</text>
</comment>
<sequence length="71" mass="7914">MITTAVSRAAEERDEVNFPRPVRPVEPGKVQGFIPEEWFQFLYPKTGVTGPYMLGVGLTTFGEIYSYGTAL</sequence>
<gene>
    <name evidence="2" type="primary">ATPsynB-L</name>
    <name evidence="2" type="ORF">Hamer_G011147</name>
</gene>
<evidence type="ECO:0000313" key="2">
    <source>
        <dbReference type="EMBL" id="KAG7166317.1"/>
    </source>
</evidence>
<evidence type="ECO:0000256" key="1">
    <source>
        <dbReference type="RuleBase" id="RU368017"/>
    </source>
</evidence>
<dbReference type="GO" id="GO:0045259">
    <property type="term" value="C:proton-transporting ATP synthase complex"/>
    <property type="evidence" value="ECO:0007669"/>
    <property type="project" value="UniProtKB-KW"/>
</dbReference>
<comment type="caution">
    <text evidence="2">The sequence shown here is derived from an EMBL/GenBank/DDBJ whole genome shotgun (WGS) entry which is preliminary data.</text>
</comment>